<evidence type="ECO:0000259" key="2">
    <source>
        <dbReference type="Pfam" id="PF22936"/>
    </source>
</evidence>
<dbReference type="Pfam" id="PF14223">
    <property type="entry name" value="Retrotran_gag_2"/>
    <property type="match status" value="1"/>
</dbReference>
<dbReference type="InterPro" id="IPR054722">
    <property type="entry name" value="PolX-like_BBD"/>
</dbReference>
<gene>
    <name evidence="3" type="ORF">V6N12_008314</name>
</gene>
<reference evidence="3 4" key="1">
    <citation type="journal article" date="2024" name="G3 (Bethesda)">
        <title>Genome assembly of Hibiscus sabdariffa L. provides insights into metabolisms of medicinal natural products.</title>
        <authorList>
            <person name="Kim T."/>
        </authorList>
    </citation>
    <scope>NUCLEOTIDE SEQUENCE [LARGE SCALE GENOMIC DNA]</scope>
    <source>
        <strain evidence="3">TK-2024</strain>
        <tissue evidence="3">Old leaves</tissue>
    </source>
</reference>
<keyword evidence="4" id="KW-1185">Reference proteome</keyword>
<dbReference type="Pfam" id="PF22936">
    <property type="entry name" value="Pol_BBD"/>
    <property type="match status" value="1"/>
</dbReference>
<name>A0ABR2B3Z7_9ROSI</name>
<comment type="caution">
    <text evidence="3">The sequence shown here is derived from an EMBL/GenBank/DDBJ whole genome shotgun (WGS) entry which is preliminary data.</text>
</comment>
<accession>A0ABR2B3Z7</accession>
<sequence length="592" mass="64805">MVSGASPGASVVMRVPSIFKYFFVFLWISACALHLKRLLFVVCYSNLSMALEESLPPSSANNNVASVEGGSNSSKLFSTKKINVVLDDHNYLLWHQQVFLIVKTHRLQKFIDGNVSPPPQYITQNSQVRINPDFEAFEEQDGALATWLLSTVSESVLPHLIGLNTASEIWNTLHRIYSGKTTSRLMYFRRSLHSQKKGELSMKDFLMKIKSICDNLASCGEVISEHEQITAILNGLPPEYESVITVLTAGATSSTVNSVQTILLDADARQSNFHSQVVASAHIVTQSNQSVLLPQSQTNNSNLGSGSTQSVQVENSGYNFVGRDNNNRGRGKGRSSRPQCQLCGRLGHLVERCYYRFDMNFKNESSRNGDRGYGNAQANTCTYNSGHSLTPVAYPAVYYVPSSTSYQGFNHSPMLPVASNPFLPLNTTASSTSASFPSTRPGVPLTQSMYTHLPATSVQTQVNPQACIATPEVVDDNAWYPDSGATHHLTKDFSSLQVENVSPAAGNVQVGNGNSLPIKFSTQSSLVGCSKKFRLNNLLYVPGITKNLLSVSKLTQDNQVSLEFFSTYCQARDLTTKEVVLRGCEDAGPSFI</sequence>
<feature type="region of interest" description="Disordered" evidence="1">
    <location>
        <begin position="317"/>
        <end position="339"/>
    </location>
</feature>
<evidence type="ECO:0000256" key="1">
    <source>
        <dbReference type="SAM" id="MobiDB-lite"/>
    </source>
</evidence>
<dbReference type="EMBL" id="JBBPBM010000193">
    <property type="protein sequence ID" value="KAK8501296.1"/>
    <property type="molecule type" value="Genomic_DNA"/>
</dbReference>
<dbReference type="Proteomes" id="UP001472677">
    <property type="component" value="Unassembled WGS sequence"/>
</dbReference>
<evidence type="ECO:0000313" key="3">
    <source>
        <dbReference type="EMBL" id="KAK8501296.1"/>
    </source>
</evidence>
<organism evidence="3 4">
    <name type="scientific">Hibiscus sabdariffa</name>
    <name type="common">roselle</name>
    <dbReference type="NCBI Taxonomy" id="183260"/>
    <lineage>
        <taxon>Eukaryota</taxon>
        <taxon>Viridiplantae</taxon>
        <taxon>Streptophyta</taxon>
        <taxon>Embryophyta</taxon>
        <taxon>Tracheophyta</taxon>
        <taxon>Spermatophyta</taxon>
        <taxon>Magnoliopsida</taxon>
        <taxon>eudicotyledons</taxon>
        <taxon>Gunneridae</taxon>
        <taxon>Pentapetalae</taxon>
        <taxon>rosids</taxon>
        <taxon>malvids</taxon>
        <taxon>Malvales</taxon>
        <taxon>Malvaceae</taxon>
        <taxon>Malvoideae</taxon>
        <taxon>Hibiscus</taxon>
    </lineage>
</organism>
<proteinExistence type="predicted"/>
<evidence type="ECO:0000313" key="4">
    <source>
        <dbReference type="Proteomes" id="UP001472677"/>
    </source>
</evidence>
<protein>
    <recommendedName>
        <fullName evidence="2">Retrovirus-related Pol polyprotein from transposon TNT 1-94-like beta-barrel domain-containing protein</fullName>
    </recommendedName>
</protein>
<dbReference type="PANTHER" id="PTHR47481:SF30">
    <property type="entry name" value="CCHC-TYPE DOMAIN-CONTAINING PROTEIN"/>
    <property type="match status" value="1"/>
</dbReference>
<feature type="domain" description="Retrovirus-related Pol polyprotein from transposon TNT 1-94-like beta-barrel" evidence="2">
    <location>
        <begin position="479"/>
        <end position="557"/>
    </location>
</feature>
<dbReference type="PANTHER" id="PTHR47481">
    <property type="match status" value="1"/>
</dbReference>